<organism evidence="2 3">
    <name type="scientific">Calicophoron daubneyi</name>
    <name type="common">Rumen fluke</name>
    <name type="synonym">Paramphistomum daubneyi</name>
    <dbReference type="NCBI Taxonomy" id="300641"/>
    <lineage>
        <taxon>Eukaryota</taxon>
        <taxon>Metazoa</taxon>
        <taxon>Spiralia</taxon>
        <taxon>Lophotrochozoa</taxon>
        <taxon>Platyhelminthes</taxon>
        <taxon>Trematoda</taxon>
        <taxon>Digenea</taxon>
        <taxon>Plagiorchiida</taxon>
        <taxon>Pronocephalata</taxon>
        <taxon>Paramphistomoidea</taxon>
        <taxon>Paramphistomidae</taxon>
        <taxon>Calicophoron</taxon>
    </lineage>
</organism>
<protein>
    <recommendedName>
        <fullName evidence="4">Neurochondrin</fullName>
    </recommendedName>
</protein>
<evidence type="ECO:0000256" key="1">
    <source>
        <dbReference type="SAM" id="MobiDB-lite"/>
    </source>
</evidence>
<sequence>MNDWRPAGVETDDDSANFAGSLTFLTLLLTQSLYRASSEVKNQLQKILESLLSSMDLSIVGERCYFFILSNLLEVHMPAHSVLMPPTSLEGRMFGLLAAAGSMISNNGSSPDSSGFYSFFCRMTKTGDTGAQLKPSLYPTLSDLPKSPITPAATHRKQLSYLRKISHLLQSALLHGHIPARDLKLLLIEPYTVEVAKSSTSQSAGAAEEEDTLFTRLTQPIGTLLKKFIPSVFNAPASPTCGNVANADPAHVLAIFSWLRIGNLLSEIEAVAGFSSWSNTSSLEFKDVAELCREVVGLVCSSWRPKAADTQPQYNQESIASFEQRSSLFSSAILFWLLGELASDIGGKTNQLAMPFKGIMPRSINAGLSMPICYTVLTSPTPSEQAQTLCLIRISEAAIWSVLNLAPANFPLHERFGSLRSLFAELLNVQSSEIFIASNGFVHNCLRDGLLLSLFLIGASRLDILQKGSTVTDSLDVLSADLLHWLNTVELRVAADNSHLQLSSFLLFLMLTVKVVSLSRTGKACCDTHPAWTRKSNTVPIQAPSCPNSATVGQLLSTMIGVQQKLVKTNPHDPDKTLKEHLEKLTIFVNCIGSLLERWLGKLDSQAHFDSLDSLGGVCTSEGGKNRDSHIPESHSAEAHAVSPTSSSISSLITRLPNMTLIEACNFTALQFWDNIQPSVKQILLSMEL</sequence>
<evidence type="ECO:0000313" key="2">
    <source>
        <dbReference type="EMBL" id="CAL5130560.1"/>
    </source>
</evidence>
<dbReference type="Proteomes" id="UP001497525">
    <property type="component" value="Unassembled WGS sequence"/>
</dbReference>
<dbReference type="EMBL" id="CAXLJL010000068">
    <property type="protein sequence ID" value="CAL5130560.1"/>
    <property type="molecule type" value="Genomic_DNA"/>
</dbReference>
<feature type="region of interest" description="Disordered" evidence="1">
    <location>
        <begin position="623"/>
        <end position="642"/>
    </location>
</feature>
<dbReference type="AlphaFoldDB" id="A0AAV2T246"/>
<comment type="caution">
    <text evidence="2">The sequence shown here is derived from an EMBL/GenBank/DDBJ whole genome shotgun (WGS) entry which is preliminary data.</text>
</comment>
<gene>
    <name evidence="2" type="ORF">CDAUBV1_LOCUS2621</name>
</gene>
<accession>A0AAV2T246</accession>
<proteinExistence type="predicted"/>
<feature type="compositionally biased region" description="Basic and acidic residues" evidence="1">
    <location>
        <begin position="624"/>
        <end position="638"/>
    </location>
</feature>
<name>A0AAV2T246_CALDB</name>
<reference evidence="2" key="1">
    <citation type="submission" date="2024-06" db="EMBL/GenBank/DDBJ databases">
        <authorList>
            <person name="Liu X."/>
            <person name="Lenzi L."/>
            <person name="Haldenby T S."/>
            <person name="Uol C."/>
        </authorList>
    </citation>
    <scope>NUCLEOTIDE SEQUENCE</scope>
</reference>
<evidence type="ECO:0000313" key="3">
    <source>
        <dbReference type="Proteomes" id="UP001497525"/>
    </source>
</evidence>
<evidence type="ECO:0008006" key="4">
    <source>
        <dbReference type="Google" id="ProtNLM"/>
    </source>
</evidence>